<dbReference type="Proteomes" id="UP000238937">
    <property type="component" value="Unassembled WGS sequence"/>
</dbReference>
<protein>
    <submittedName>
        <fullName evidence="2">Glycosyltransferase family 2 protein</fullName>
    </submittedName>
</protein>
<keyword evidence="2" id="KW-0808">Transferase</keyword>
<name>A0A2T1GFD8_9CYAN</name>
<dbReference type="EMBL" id="PVWO01000138">
    <property type="protein sequence ID" value="PSB56219.1"/>
    <property type="molecule type" value="Genomic_DNA"/>
</dbReference>
<dbReference type="CDD" id="cd00761">
    <property type="entry name" value="Glyco_tranf_GTA_type"/>
    <property type="match status" value="1"/>
</dbReference>
<organism evidence="2 3">
    <name type="scientific">Chamaesiphon polymorphus CCALA 037</name>
    <dbReference type="NCBI Taxonomy" id="2107692"/>
    <lineage>
        <taxon>Bacteria</taxon>
        <taxon>Bacillati</taxon>
        <taxon>Cyanobacteriota</taxon>
        <taxon>Cyanophyceae</taxon>
        <taxon>Gomontiellales</taxon>
        <taxon>Chamaesiphonaceae</taxon>
        <taxon>Chamaesiphon</taxon>
    </lineage>
</organism>
<dbReference type="RefSeq" id="WP_106304957.1">
    <property type="nucleotide sequence ID" value="NZ_PVWO01000138.1"/>
</dbReference>
<dbReference type="InterPro" id="IPR050834">
    <property type="entry name" value="Glycosyltransf_2"/>
</dbReference>
<accession>A0A2T1GFD8</accession>
<dbReference type="InterPro" id="IPR001173">
    <property type="entry name" value="Glyco_trans_2-like"/>
</dbReference>
<dbReference type="PANTHER" id="PTHR43685">
    <property type="entry name" value="GLYCOSYLTRANSFERASE"/>
    <property type="match status" value="1"/>
</dbReference>
<proteinExistence type="predicted"/>
<sequence>MPKVSIITVTRLRPQLLVQAIASLNAQSSQDFEWIVINDGEDIATKQLISNSHLNFPHTYLDMLPSDNGFSLCYGRNRGVVMAQGDIVTYLDDDNTFKPNFVAETIAFFENHPQVNYTMPIQQRRRDVVQDGVVVKWGKEFFSPTSNCTVEDLISHHELIDSNGFAHRNTRDLSLGWNPNLKIYIDYEFLLKCISHWGRESFAINPAILVDIDELWEK</sequence>
<evidence type="ECO:0000313" key="2">
    <source>
        <dbReference type="EMBL" id="PSB56219.1"/>
    </source>
</evidence>
<gene>
    <name evidence="2" type="ORF">C7B77_12540</name>
</gene>
<dbReference type="OrthoDB" id="533751at2"/>
<dbReference type="GO" id="GO:0016740">
    <property type="term" value="F:transferase activity"/>
    <property type="evidence" value="ECO:0007669"/>
    <property type="project" value="UniProtKB-KW"/>
</dbReference>
<dbReference type="SUPFAM" id="SSF53448">
    <property type="entry name" value="Nucleotide-diphospho-sugar transferases"/>
    <property type="match status" value="1"/>
</dbReference>
<dbReference type="InterPro" id="IPR029044">
    <property type="entry name" value="Nucleotide-diphossugar_trans"/>
</dbReference>
<dbReference type="Pfam" id="PF00535">
    <property type="entry name" value="Glycos_transf_2"/>
    <property type="match status" value="1"/>
</dbReference>
<evidence type="ECO:0000313" key="3">
    <source>
        <dbReference type="Proteomes" id="UP000238937"/>
    </source>
</evidence>
<dbReference type="AlphaFoldDB" id="A0A2T1GFD8"/>
<keyword evidence="3" id="KW-1185">Reference proteome</keyword>
<reference evidence="2 3" key="1">
    <citation type="submission" date="2018-03" db="EMBL/GenBank/DDBJ databases">
        <title>The ancient ancestry and fast evolution of plastids.</title>
        <authorList>
            <person name="Moore K.R."/>
            <person name="Magnabosco C."/>
            <person name="Momper L."/>
            <person name="Gold D.A."/>
            <person name="Bosak T."/>
            <person name="Fournier G.P."/>
        </authorList>
    </citation>
    <scope>NUCLEOTIDE SEQUENCE [LARGE SCALE GENOMIC DNA]</scope>
    <source>
        <strain evidence="2 3">CCALA 037</strain>
    </source>
</reference>
<dbReference type="PANTHER" id="PTHR43685:SF2">
    <property type="entry name" value="GLYCOSYLTRANSFERASE 2-LIKE DOMAIN-CONTAINING PROTEIN"/>
    <property type="match status" value="1"/>
</dbReference>
<comment type="caution">
    <text evidence="2">The sequence shown here is derived from an EMBL/GenBank/DDBJ whole genome shotgun (WGS) entry which is preliminary data.</text>
</comment>
<evidence type="ECO:0000259" key="1">
    <source>
        <dbReference type="Pfam" id="PF00535"/>
    </source>
</evidence>
<feature type="domain" description="Glycosyltransferase 2-like" evidence="1">
    <location>
        <begin position="5"/>
        <end position="134"/>
    </location>
</feature>
<dbReference type="Gene3D" id="3.90.550.10">
    <property type="entry name" value="Spore Coat Polysaccharide Biosynthesis Protein SpsA, Chain A"/>
    <property type="match status" value="1"/>
</dbReference>